<sequence>MARRASPFPRLLLGTCILFAITPMAIPHRPENAKDRWYKVHHNGSVAEPHAHVTQRLRRHPLARRVHEQHHLVRERRQDPLYDDQWYITSNTFPSLQVHSSWEADITGRDVVVTIVDDGVEHTNDELNDNYDPAASYDYNDDDADPIPRYGDNDLNKHGTRCAGVVAGEHNNGRCGSGIAYDVNLGGIRMLDGPVLDSVEGASLSFNPQYVDIYSASWGPSDDGRTMEGPGPLAVTAFASGVKYGRGGLGSIYVWAGGNGGISASTFSSYSTGYYNAIVSADLHNRCTEGFSGTSAAAPQASGIIALLLQAKPCLSWIDVQDAVAYSADPSDLVNGDFQTTGSGLRFSHYFGFGLLRADTLLAWAENLSLPSALNAPIYYSKRTTSFALAGTQAYRVTLPLCTPDNSPCHGTMTFVQVHLEFSSQLRGQLSVTLTSPMGTQIVLLTKRSRDRAAVSNMEWTLGTSGLWGESPEGDWVLSFDAPDSAHITIHSWQLIVHGRAPPEALAAGELVTATRTLLSRRQVECVSCPEHTYPDGTGHCRQCAANCTEGCYGGWADMCIEANGDVDYQGVLLETESPPAWQTALIVAGSMALVGAAILFALDWYKRRQAVARVRRATHETQLEMVHTEPDTGDRFDSPPPYAAIAASATTASTSLPSARPSLLPDEGASALPTVLDHVPTADDIRRDSDARAAALEEAEAFEDSTDSDSLLRGSHV</sequence>
<dbReference type="Gene3D" id="2.60.120.260">
    <property type="entry name" value="Galactose-binding domain-like"/>
    <property type="match status" value="1"/>
</dbReference>
<dbReference type="Gene3D" id="3.40.50.200">
    <property type="entry name" value="Peptidase S8/S53 domain"/>
    <property type="match status" value="1"/>
</dbReference>
<dbReference type="PRINTS" id="PR00723">
    <property type="entry name" value="SUBTILISIN"/>
</dbReference>
<dbReference type="GeneID" id="5887430"/>
<feature type="chain" id="PRO_5002742279" description="P/Homo B domain-containing protein" evidence="11">
    <location>
        <begin position="28"/>
        <end position="718"/>
    </location>
</feature>
<evidence type="ECO:0000256" key="4">
    <source>
        <dbReference type="ARBA" id="ARBA00022801"/>
    </source>
</evidence>
<dbReference type="RefSeq" id="XP_001742149.1">
    <property type="nucleotide sequence ID" value="XM_001742097.1"/>
</dbReference>
<feature type="domain" description="P/Homo B" evidence="12">
    <location>
        <begin position="369"/>
        <end position="503"/>
    </location>
</feature>
<evidence type="ECO:0000259" key="12">
    <source>
        <dbReference type="PROSITE" id="PS51829"/>
    </source>
</evidence>
<name>A9UPB2_MONBE</name>
<dbReference type="InterPro" id="IPR008979">
    <property type="entry name" value="Galactose-bd-like_sf"/>
</dbReference>
<evidence type="ECO:0000256" key="7">
    <source>
        <dbReference type="PIRSR" id="PIRSR615500-1"/>
    </source>
</evidence>
<gene>
    <name evidence="13" type="ORF">MONBRDRAFT_30798</name>
</gene>
<feature type="active site" description="Charge relay system" evidence="7 8">
    <location>
        <position position="117"/>
    </location>
</feature>
<dbReference type="InterPro" id="IPR036852">
    <property type="entry name" value="Peptidase_S8/S53_dom_sf"/>
</dbReference>
<proteinExistence type="inferred from homology"/>
<evidence type="ECO:0000256" key="3">
    <source>
        <dbReference type="ARBA" id="ARBA00022729"/>
    </source>
</evidence>
<dbReference type="InterPro" id="IPR000209">
    <property type="entry name" value="Peptidase_S8/S53_dom"/>
</dbReference>
<dbReference type="eggNOG" id="KOG3525">
    <property type="taxonomic scope" value="Eukaryota"/>
</dbReference>
<dbReference type="AlphaFoldDB" id="A9UPB2"/>
<evidence type="ECO:0000256" key="5">
    <source>
        <dbReference type="ARBA" id="ARBA00022825"/>
    </source>
</evidence>
<feature type="active site" description="Charge relay system" evidence="7 8">
    <location>
        <position position="158"/>
    </location>
</feature>
<dbReference type="GO" id="GO:0000139">
    <property type="term" value="C:Golgi membrane"/>
    <property type="evidence" value="ECO:0000318"/>
    <property type="project" value="GO_Central"/>
</dbReference>
<dbReference type="InterPro" id="IPR034182">
    <property type="entry name" value="Kexin/furin"/>
</dbReference>
<dbReference type="InterPro" id="IPR015500">
    <property type="entry name" value="Peptidase_S8_subtilisin-rel"/>
</dbReference>
<dbReference type="Proteomes" id="UP000001357">
    <property type="component" value="Unassembled WGS sequence"/>
</dbReference>
<dbReference type="PANTHER" id="PTHR42884:SF14">
    <property type="entry name" value="NEUROENDOCRINE CONVERTASE 1"/>
    <property type="match status" value="1"/>
</dbReference>
<dbReference type="STRING" id="81824.A9UPB2"/>
<evidence type="ECO:0000256" key="10">
    <source>
        <dbReference type="SAM" id="Phobius"/>
    </source>
</evidence>
<evidence type="ECO:0000313" key="14">
    <source>
        <dbReference type="Proteomes" id="UP000001357"/>
    </source>
</evidence>
<evidence type="ECO:0000256" key="8">
    <source>
        <dbReference type="PROSITE-ProRule" id="PRU01240"/>
    </source>
</evidence>
<keyword evidence="6" id="KW-0106">Calcium</keyword>
<organism evidence="13 14">
    <name type="scientific">Monosiga brevicollis</name>
    <name type="common">Choanoflagellate</name>
    <dbReference type="NCBI Taxonomy" id="81824"/>
    <lineage>
        <taxon>Eukaryota</taxon>
        <taxon>Choanoflagellata</taxon>
        <taxon>Craspedida</taxon>
        <taxon>Salpingoecidae</taxon>
        <taxon>Monosiga</taxon>
    </lineage>
</organism>
<dbReference type="SUPFAM" id="SSF49785">
    <property type="entry name" value="Galactose-binding domain-like"/>
    <property type="match status" value="1"/>
</dbReference>
<feature type="signal peptide" evidence="11">
    <location>
        <begin position="1"/>
        <end position="27"/>
    </location>
</feature>
<keyword evidence="3 11" id="KW-0732">Signal</keyword>
<evidence type="ECO:0000256" key="11">
    <source>
        <dbReference type="SAM" id="SignalP"/>
    </source>
</evidence>
<keyword evidence="10" id="KW-0472">Membrane</keyword>
<evidence type="ECO:0000256" key="9">
    <source>
        <dbReference type="SAM" id="MobiDB-lite"/>
    </source>
</evidence>
<feature type="transmembrane region" description="Helical" evidence="10">
    <location>
        <begin position="585"/>
        <end position="606"/>
    </location>
</feature>
<dbReference type="SUPFAM" id="SSF52743">
    <property type="entry name" value="Subtilisin-like"/>
    <property type="match status" value="1"/>
</dbReference>
<keyword evidence="14" id="KW-1185">Reference proteome</keyword>
<dbReference type="GO" id="GO:0004252">
    <property type="term" value="F:serine-type endopeptidase activity"/>
    <property type="evidence" value="ECO:0000318"/>
    <property type="project" value="GO_Central"/>
</dbReference>
<dbReference type="PROSITE" id="PS00136">
    <property type="entry name" value="SUBTILASE_ASP"/>
    <property type="match status" value="1"/>
</dbReference>
<feature type="region of interest" description="Disordered" evidence="9">
    <location>
        <begin position="699"/>
        <end position="718"/>
    </location>
</feature>
<keyword evidence="10" id="KW-1133">Transmembrane helix</keyword>
<dbReference type="EMBL" id="CH991543">
    <property type="protein sequence ID" value="EDQ92387.1"/>
    <property type="molecule type" value="Genomic_DNA"/>
</dbReference>
<dbReference type="InterPro" id="IPR023827">
    <property type="entry name" value="Peptidase_S8_Asp-AS"/>
</dbReference>
<feature type="compositionally biased region" description="Acidic residues" evidence="9">
    <location>
        <begin position="699"/>
        <end position="708"/>
    </location>
</feature>
<dbReference type="InterPro" id="IPR009030">
    <property type="entry name" value="Growth_fac_rcpt_cys_sf"/>
</dbReference>
<dbReference type="GO" id="GO:0016485">
    <property type="term" value="P:protein processing"/>
    <property type="evidence" value="ECO:0000318"/>
    <property type="project" value="GO_Central"/>
</dbReference>
<protein>
    <recommendedName>
        <fullName evidence="12">P/Homo B domain-containing protein</fullName>
    </recommendedName>
</protein>
<keyword evidence="4 8" id="KW-0378">Hydrolase</keyword>
<dbReference type="InterPro" id="IPR023828">
    <property type="entry name" value="Peptidase_S8_Ser-AS"/>
</dbReference>
<dbReference type="InParanoid" id="A9UPB2"/>
<dbReference type="CDD" id="cd04059">
    <property type="entry name" value="Peptidases_S8_Protein_convertases_Kexins_Furin-like"/>
    <property type="match status" value="1"/>
</dbReference>
<evidence type="ECO:0000256" key="6">
    <source>
        <dbReference type="ARBA" id="ARBA00022837"/>
    </source>
</evidence>
<dbReference type="Pfam" id="PF00082">
    <property type="entry name" value="Peptidase_S8"/>
    <property type="match status" value="1"/>
</dbReference>
<dbReference type="KEGG" id="mbr:MONBRDRAFT_30798"/>
<evidence type="ECO:0000313" key="13">
    <source>
        <dbReference type="EMBL" id="EDQ92387.1"/>
    </source>
</evidence>
<reference evidence="13 14" key="1">
    <citation type="journal article" date="2008" name="Nature">
        <title>The genome of the choanoflagellate Monosiga brevicollis and the origin of metazoans.</title>
        <authorList>
            <consortium name="JGI Sequencing"/>
            <person name="King N."/>
            <person name="Westbrook M.J."/>
            <person name="Young S.L."/>
            <person name="Kuo A."/>
            <person name="Abedin M."/>
            <person name="Chapman J."/>
            <person name="Fairclough S."/>
            <person name="Hellsten U."/>
            <person name="Isogai Y."/>
            <person name="Letunic I."/>
            <person name="Marr M."/>
            <person name="Pincus D."/>
            <person name="Putnam N."/>
            <person name="Rokas A."/>
            <person name="Wright K.J."/>
            <person name="Zuzow R."/>
            <person name="Dirks W."/>
            <person name="Good M."/>
            <person name="Goodstein D."/>
            <person name="Lemons D."/>
            <person name="Li W."/>
            <person name="Lyons J.B."/>
            <person name="Morris A."/>
            <person name="Nichols S."/>
            <person name="Richter D.J."/>
            <person name="Salamov A."/>
            <person name="Bork P."/>
            <person name="Lim W.A."/>
            <person name="Manning G."/>
            <person name="Miller W.T."/>
            <person name="McGinnis W."/>
            <person name="Shapiro H."/>
            <person name="Tjian R."/>
            <person name="Grigoriev I.V."/>
            <person name="Rokhsar D."/>
        </authorList>
    </citation>
    <scope>NUCLEOTIDE SEQUENCE [LARGE SCALE GENOMIC DNA]</scope>
    <source>
        <strain evidence="14">MX1 / ATCC 50154</strain>
    </source>
</reference>
<dbReference type="PROSITE" id="PS00137">
    <property type="entry name" value="SUBTILASE_HIS"/>
    <property type="match status" value="1"/>
</dbReference>
<dbReference type="GO" id="GO:0005802">
    <property type="term" value="C:trans-Golgi network"/>
    <property type="evidence" value="ECO:0000318"/>
    <property type="project" value="GO_Central"/>
</dbReference>
<dbReference type="Pfam" id="PF01483">
    <property type="entry name" value="P_proprotein"/>
    <property type="match status" value="1"/>
</dbReference>
<dbReference type="PANTHER" id="PTHR42884">
    <property type="entry name" value="PROPROTEIN CONVERTASE SUBTILISIN/KEXIN-RELATED"/>
    <property type="match status" value="1"/>
</dbReference>
<dbReference type="PROSITE" id="PS51829">
    <property type="entry name" value="P_HOMO_B"/>
    <property type="match status" value="1"/>
</dbReference>
<dbReference type="SUPFAM" id="SSF57184">
    <property type="entry name" value="Growth factor receptor domain"/>
    <property type="match status" value="1"/>
</dbReference>
<comment type="similarity">
    <text evidence="1">Belongs to the peptidase S8 family. Furin subfamily.</text>
</comment>
<keyword evidence="2 8" id="KW-0645">Protease</keyword>
<evidence type="ECO:0000256" key="1">
    <source>
        <dbReference type="ARBA" id="ARBA00005325"/>
    </source>
</evidence>
<keyword evidence="10" id="KW-0812">Transmembrane</keyword>
<dbReference type="PROSITE" id="PS00138">
    <property type="entry name" value="SUBTILASE_SER"/>
    <property type="match status" value="1"/>
</dbReference>
<keyword evidence="5 8" id="KW-0720">Serine protease</keyword>
<dbReference type="InterPro" id="IPR022398">
    <property type="entry name" value="Peptidase_S8_His-AS"/>
</dbReference>
<feature type="active site" description="Charge relay system" evidence="7 8">
    <location>
        <position position="295"/>
    </location>
</feature>
<dbReference type="InterPro" id="IPR002884">
    <property type="entry name" value="P_dom"/>
</dbReference>
<dbReference type="PROSITE" id="PS51892">
    <property type="entry name" value="SUBTILASE"/>
    <property type="match status" value="1"/>
</dbReference>
<accession>A9UPB2</accession>
<evidence type="ECO:0000256" key="2">
    <source>
        <dbReference type="ARBA" id="ARBA00022670"/>
    </source>
</evidence>